<sequence length="181" mass="19293">MKKYLKCSLLCLAVFLVGASVAAALKFAYGLEAVPGINSTVSEQLSFREWLLLEAEFLTPLVILFISSFTLYACAVGITVSLLIGARLGIFAISYCTSGLNPFTHAAVLLFLLAFAAVCSYAGTVSALCRNALRYAAPDPSEILRAKGTAPVFFSFLSLSVITAAVCTAIYFFAVYFPLPA</sequence>
<evidence type="ECO:0000313" key="6">
    <source>
        <dbReference type="Proteomes" id="UP001139365"/>
    </source>
</evidence>
<feature type="transmembrane region" description="Helical" evidence="1">
    <location>
        <begin position="150"/>
        <end position="177"/>
    </location>
</feature>
<feature type="transmembrane region" description="Helical" evidence="1">
    <location>
        <begin position="47"/>
        <end position="66"/>
    </location>
</feature>
<keyword evidence="1" id="KW-0812">Transmembrane</keyword>
<keyword evidence="1" id="KW-0472">Membrane</keyword>
<evidence type="ECO:0000256" key="2">
    <source>
        <dbReference type="SAM" id="SignalP"/>
    </source>
</evidence>
<evidence type="ECO:0000313" key="4">
    <source>
        <dbReference type="EMBL" id="MCI5756534.1"/>
    </source>
</evidence>
<feature type="transmembrane region" description="Helical" evidence="1">
    <location>
        <begin position="107"/>
        <end position="129"/>
    </location>
</feature>
<comment type="caution">
    <text evidence="3">The sequence shown here is derived from an EMBL/GenBank/DDBJ whole genome shotgun (WGS) entry which is preliminary data.</text>
</comment>
<evidence type="ECO:0008006" key="7">
    <source>
        <dbReference type="Google" id="ProtNLM"/>
    </source>
</evidence>
<reference evidence="3" key="1">
    <citation type="submission" date="2012-11" db="EMBL/GenBank/DDBJ databases">
        <title>Dependencies among metagenomic species, viruses, plasmids and units of genetic variation.</title>
        <authorList>
            <person name="Nielsen H.B."/>
            <person name="Almeida M."/>
            <person name="Juncker A.S."/>
            <person name="Rasmussen S."/>
            <person name="Li J."/>
            <person name="Sunagawa S."/>
            <person name="Plichta D."/>
            <person name="Gautier L."/>
            <person name="Le Chatelier E."/>
            <person name="Peletier E."/>
            <person name="Bonde I."/>
            <person name="Nielsen T."/>
            <person name="Manichanh C."/>
            <person name="Arumugam M."/>
            <person name="Batto J."/>
            <person name="Santos M.B.Q.D."/>
            <person name="Blom N."/>
            <person name="Borruel N."/>
            <person name="Burgdorf K.S."/>
            <person name="Boumezbeur F."/>
            <person name="Casellas F."/>
            <person name="Dore J."/>
            <person name="Guarner F."/>
            <person name="Hansen T."/>
            <person name="Hildebrand F."/>
            <person name="Kaas R.S."/>
            <person name="Kennedy S."/>
            <person name="Kristiansen K."/>
            <person name="Kultima J.R."/>
            <person name="Leonard P."/>
            <person name="Levenez F."/>
            <person name="Lund O."/>
            <person name="Moumen B."/>
            <person name="Le Paslier D."/>
            <person name="Pons N."/>
            <person name="Pedersen O."/>
            <person name="Prifti E."/>
            <person name="Qin J."/>
            <person name="Raes J."/>
            <person name="Tap J."/>
            <person name="Tims S."/>
            <person name="Ussery D.W."/>
            <person name="Yamada T."/>
            <person name="MetaHit consortium"/>
            <person name="Renault P."/>
            <person name="Sicheritz-Ponten T."/>
            <person name="Bork P."/>
            <person name="Wang J."/>
            <person name="Brunak S."/>
            <person name="Ehrlich S.D."/>
        </authorList>
    </citation>
    <scope>NUCLEOTIDE SEQUENCE [LARGE SCALE GENOMIC DNA]</scope>
</reference>
<keyword evidence="1" id="KW-1133">Transmembrane helix</keyword>
<protein>
    <recommendedName>
        <fullName evidence="7">Stage II sporulation protein M</fullName>
    </recommendedName>
</protein>
<dbReference type="EMBL" id="JALEMU010000162">
    <property type="protein sequence ID" value="MCI5756534.1"/>
    <property type="molecule type" value="Genomic_DNA"/>
</dbReference>
<dbReference type="STRING" id="1263015.BN580_02125"/>
<dbReference type="Proteomes" id="UP001139365">
    <property type="component" value="Unassembled WGS sequence"/>
</dbReference>
<feature type="transmembrane region" description="Helical" evidence="1">
    <location>
        <begin position="73"/>
        <end position="95"/>
    </location>
</feature>
<keyword evidence="2" id="KW-0732">Signal</keyword>
<evidence type="ECO:0000313" key="5">
    <source>
        <dbReference type="Proteomes" id="UP000017938"/>
    </source>
</evidence>
<feature type="signal peptide" evidence="2">
    <location>
        <begin position="1"/>
        <end position="22"/>
    </location>
</feature>
<organism evidence="3 5">
    <name type="scientific">Candidatus Colimorpha enterica</name>
    <dbReference type="NCBI Taxonomy" id="3083063"/>
    <lineage>
        <taxon>Bacteria</taxon>
        <taxon>Pseudomonadati</taxon>
        <taxon>Bacteroidota</taxon>
        <taxon>Bacteroidia</taxon>
        <taxon>Bacteroidales</taxon>
        <taxon>Candidatus Colimorpha</taxon>
    </lineage>
</organism>
<proteinExistence type="predicted"/>
<feature type="chain" id="PRO_5041861165" description="Stage II sporulation protein M" evidence="2">
    <location>
        <begin position="23"/>
        <end position="181"/>
    </location>
</feature>
<evidence type="ECO:0000313" key="3">
    <source>
        <dbReference type="EMBL" id="CDC76364.1"/>
    </source>
</evidence>
<dbReference type="AlphaFoldDB" id="R6U2N1"/>
<gene>
    <name evidence="3" type="ORF">BN580_02125</name>
    <name evidence="4" type="ORF">MR241_09615</name>
</gene>
<evidence type="ECO:0000256" key="1">
    <source>
        <dbReference type="SAM" id="Phobius"/>
    </source>
</evidence>
<reference evidence="4 6" key="2">
    <citation type="submission" date="2022-03" db="EMBL/GenBank/DDBJ databases">
        <title>Metagenome-assembled genomes from swine fecal metagenomes.</title>
        <authorList>
            <person name="Holman D.B."/>
            <person name="Kommadath A."/>
        </authorList>
    </citation>
    <scope>NUCLEOTIDE SEQUENCE [LARGE SCALE GENOMIC DNA]</scope>
    <source>
        <strain evidence="4">SUG147</strain>
    </source>
</reference>
<accession>R6U2N1</accession>
<dbReference type="EMBL" id="CBFW010000366">
    <property type="protein sequence ID" value="CDC76364.1"/>
    <property type="molecule type" value="Genomic_DNA"/>
</dbReference>
<dbReference type="Proteomes" id="UP000017938">
    <property type="component" value="Unassembled WGS sequence"/>
</dbReference>
<name>R6U2N1_9BACT</name>